<evidence type="ECO:0000313" key="2">
    <source>
        <dbReference type="EMBL" id="MCO8298761.1"/>
    </source>
</evidence>
<organism evidence="2 3">
    <name type="scientific">Tetragenococcus halophilus</name>
    <name type="common">Pediococcus halophilus</name>
    <dbReference type="NCBI Taxonomy" id="51669"/>
    <lineage>
        <taxon>Bacteria</taxon>
        <taxon>Bacillati</taxon>
        <taxon>Bacillota</taxon>
        <taxon>Bacilli</taxon>
        <taxon>Lactobacillales</taxon>
        <taxon>Enterococcaceae</taxon>
        <taxon>Tetragenococcus</taxon>
    </lineage>
</organism>
<dbReference type="EMBL" id="JACACB010000032">
    <property type="protein sequence ID" value="MCO8298761.1"/>
    <property type="molecule type" value="Genomic_DNA"/>
</dbReference>
<feature type="coiled-coil region" evidence="1">
    <location>
        <begin position="7"/>
        <end position="41"/>
    </location>
</feature>
<dbReference type="Proteomes" id="UP001057280">
    <property type="component" value="Unassembled WGS sequence"/>
</dbReference>
<protein>
    <submittedName>
        <fullName evidence="2">Uncharacterized protein</fullName>
    </submittedName>
</protein>
<dbReference type="RefSeq" id="WP_253210302.1">
    <property type="nucleotide sequence ID" value="NZ_JACACB010000032.1"/>
</dbReference>
<dbReference type="AlphaFoldDB" id="A0AB35HR99"/>
<evidence type="ECO:0000313" key="3">
    <source>
        <dbReference type="Proteomes" id="UP001057280"/>
    </source>
</evidence>
<gene>
    <name evidence="2" type="ORF">HXW75_09785</name>
</gene>
<proteinExistence type="predicted"/>
<accession>A0AB35HR99</accession>
<reference evidence="2" key="2">
    <citation type="journal article" date="2021" name="BMC Microbiol.">
        <title>The diversity among the species Tetragenococcus halophilus including new isolates from a lupine seed fermentation.</title>
        <authorList>
            <person name="Link T."/>
            <person name="Vogel R.F."/>
            <person name="Ehrmann M.A."/>
        </authorList>
    </citation>
    <scope>NUCLEOTIDE SEQUENCE</scope>
    <source>
        <strain evidence="2">TMW 2.2257</strain>
    </source>
</reference>
<keyword evidence="1" id="KW-0175">Coiled coil</keyword>
<sequence length="46" mass="5501">MNKEQAIREAKTLAKATLKSRKDAEEKHKRINQVLKEFNLTWFDIE</sequence>
<comment type="caution">
    <text evidence="2">The sequence shown here is derived from an EMBL/GenBank/DDBJ whole genome shotgun (WGS) entry which is preliminary data.</text>
</comment>
<name>A0AB35HR99_TETHA</name>
<reference evidence="2" key="1">
    <citation type="submission" date="2020-06" db="EMBL/GenBank/DDBJ databases">
        <authorList>
            <person name="Link T."/>
            <person name="Ehrmann M."/>
        </authorList>
    </citation>
    <scope>NUCLEOTIDE SEQUENCE</scope>
    <source>
        <strain evidence="2">TMW 2.2257</strain>
    </source>
</reference>
<evidence type="ECO:0000256" key="1">
    <source>
        <dbReference type="SAM" id="Coils"/>
    </source>
</evidence>